<proteinExistence type="predicted"/>
<sequence length="282" mass="30679">MKKLIALVAVTAMLAVMSISTVGKKLPSVGYVLVGPANDGGWSMRHSQGFEALTNYGYKVAGVESVVEADSAKVFQKLARKHDIVFGTSFGFMKPMFNVAKKHPDTIFMHATGFMGGDNMDNYVCRGYQARYLTGIAAGLLTKTNNIGVVGSHPIPEIVRNINAIALGARSVNPDAKVNVIWINAWFDPPKDNDASNALYESGNDVLYTTGDIPSVVILAQNKSTPENPIWSMGNDAPMNSFGPNRIATGVIFNWNLLYKHILDNLAAGKLDMGQRYFWGMK</sequence>
<dbReference type="AlphaFoldDB" id="A0A382D8G4"/>
<organism evidence="3">
    <name type="scientific">marine metagenome</name>
    <dbReference type="NCBI Taxonomy" id="408172"/>
    <lineage>
        <taxon>unclassified sequences</taxon>
        <taxon>metagenomes</taxon>
        <taxon>ecological metagenomes</taxon>
    </lineage>
</organism>
<dbReference type="CDD" id="cd19963">
    <property type="entry name" value="PBP1_BMP-like"/>
    <property type="match status" value="1"/>
</dbReference>
<reference evidence="3" key="1">
    <citation type="submission" date="2018-05" db="EMBL/GenBank/DDBJ databases">
        <authorList>
            <person name="Lanie J.A."/>
            <person name="Ng W.-L."/>
            <person name="Kazmierczak K.M."/>
            <person name="Andrzejewski T.M."/>
            <person name="Davidsen T.M."/>
            <person name="Wayne K.J."/>
            <person name="Tettelin H."/>
            <person name="Glass J.I."/>
            <person name="Rusch D."/>
            <person name="Podicherti R."/>
            <person name="Tsui H.-C.T."/>
            <person name="Winkler M.E."/>
        </authorList>
    </citation>
    <scope>NUCLEOTIDE SEQUENCE</scope>
</reference>
<dbReference type="EMBL" id="UINC01038147">
    <property type="protein sequence ID" value="SVB34720.1"/>
    <property type="molecule type" value="Genomic_DNA"/>
</dbReference>
<dbReference type="PANTHER" id="PTHR43208">
    <property type="entry name" value="ABC TRANSPORTER SUBSTRATE-BINDING PROTEIN"/>
    <property type="match status" value="1"/>
</dbReference>
<dbReference type="Gene3D" id="3.40.50.2300">
    <property type="match status" value="2"/>
</dbReference>
<dbReference type="GO" id="GO:0005886">
    <property type="term" value="C:plasma membrane"/>
    <property type="evidence" value="ECO:0007669"/>
    <property type="project" value="InterPro"/>
</dbReference>
<dbReference type="Pfam" id="PF02608">
    <property type="entry name" value="Bmp"/>
    <property type="match status" value="1"/>
</dbReference>
<evidence type="ECO:0000313" key="3">
    <source>
        <dbReference type="EMBL" id="SVB34720.1"/>
    </source>
</evidence>
<dbReference type="InterPro" id="IPR003760">
    <property type="entry name" value="PnrA-like"/>
</dbReference>
<name>A0A382D8G4_9ZZZZ</name>
<gene>
    <name evidence="3" type="ORF">METZ01_LOCUS187574</name>
</gene>
<keyword evidence="1" id="KW-0732">Signal</keyword>
<evidence type="ECO:0000259" key="2">
    <source>
        <dbReference type="Pfam" id="PF02608"/>
    </source>
</evidence>
<accession>A0A382D8G4</accession>
<dbReference type="PANTHER" id="PTHR43208:SF1">
    <property type="entry name" value="ABC TRANSPORTER SUBSTRATE-BINDING PROTEIN"/>
    <property type="match status" value="1"/>
</dbReference>
<dbReference type="InterPro" id="IPR052910">
    <property type="entry name" value="ABC-Purine-Binding"/>
</dbReference>
<feature type="non-terminal residue" evidence="3">
    <location>
        <position position="282"/>
    </location>
</feature>
<feature type="domain" description="ABC transporter substrate-binding protein PnrA-like" evidence="2">
    <location>
        <begin position="28"/>
        <end position="282"/>
    </location>
</feature>
<evidence type="ECO:0000256" key="1">
    <source>
        <dbReference type="ARBA" id="ARBA00022729"/>
    </source>
</evidence>
<protein>
    <recommendedName>
        <fullName evidence="2">ABC transporter substrate-binding protein PnrA-like domain-containing protein</fullName>
    </recommendedName>
</protein>